<name>A0AAX3LVW9_9BACL</name>
<dbReference type="SUPFAM" id="SSF46689">
    <property type="entry name" value="Homeodomain-like"/>
    <property type="match status" value="1"/>
</dbReference>
<dbReference type="InterPro" id="IPR001647">
    <property type="entry name" value="HTH_TetR"/>
</dbReference>
<evidence type="ECO:0000313" key="4">
    <source>
        <dbReference type="EMBL" id="WCT53843.1"/>
    </source>
</evidence>
<keyword evidence="1 2" id="KW-0238">DNA-binding</keyword>
<feature type="domain" description="HTH tetR-type" evidence="3">
    <location>
        <begin position="15"/>
        <end position="75"/>
    </location>
</feature>
<proteinExistence type="predicted"/>
<accession>A0AAX3LVW9</accession>
<organism evidence="4 5">
    <name type="scientific">Paenibacillus kyungheensis</name>
    <dbReference type="NCBI Taxonomy" id="1452732"/>
    <lineage>
        <taxon>Bacteria</taxon>
        <taxon>Bacillati</taxon>
        <taxon>Bacillota</taxon>
        <taxon>Bacilli</taxon>
        <taxon>Bacillales</taxon>
        <taxon>Paenibacillaceae</taxon>
        <taxon>Paenibacillus</taxon>
    </lineage>
</organism>
<dbReference type="PROSITE" id="PS50977">
    <property type="entry name" value="HTH_TETR_2"/>
    <property type="match status" value="1"/>
</dbReference>
<evidence type="ECO:0000313" key="5">
    <source>
        <dbReference type="Proteomes" id="UP001220509"/>
    </source>
</evidence>
<gene>
    <name evidence="4" type="ORF">PQ456_11520</name>
</gene>
<evidence type="ECO:0000259" key="3">
    <source>
        <dbReference type="PROSITE" id="PS50977"/>
    </source>
</evidence>
<dbReference type="KEGG" id="pka:PQ456_11520"/>
<keyword evidence="5" id="KW-1185">Reference proteome</keyword>
<dbReference type="InterPro" id="IPR050624">
    <property type="entry name" value="HTH-type_Tx_Regulator"/>
</dbReference>
<dbReference type="PANTHER" id="PTHR43479:SF7">
    <property type="entry name" value="TETR-FAMILY TRANSCRIPTIONAL REGULATOR"/>
    <property type="match status" value="1"/>
</dbReference>
<reference evidence="4 5" key="1">
    <citation type="submission" date="2023-02" db="EMBL/GenBank/DDBJ databases">
        <title>Genome sequence of Paenibacillus kyungheensis KACC 18744.</title>
        <authorList>
            <person name="Kim S."/>
            <person name="Heo J."/>
            <person name="Kwon S.-W."/>
        </authorList>
    </citation>
    <scope>NUCLEOTIDE SEQUENCE [LARGE SCALE GENOMIC DNA]</scope>
    <source>
        <strain evidence="4 5">KACC 18744</strain>
    </source>
</reference>
<dbReference type="RefSeq" id="WP_273612405.1">
    <property type="nucleotide sequence ID" value="NZ_CP117416.1"/>
</dbReference>
<dbReference type="AlphaFoldDB" id="A0AAX3LVW9"/>
<dbReference type="GO" id="GO:0003677">
    <property type="term" value="F:DNA binding"/>
    <property type="evidence" value="ECO:0007669"/>
    <property type="project" value="UniProtKB-UniRule"/>
</dbReference>
<dbReference type="Gene3D" id="1.10.357.10">
    <property type="entry name" value="Tetracycline Repressor, domain 2"/>
    <property type="match status" value="1"/>
</dbReference>
<evidence type="ECO:0000256" key="2">
    <source>
        <dbReference type="PROSITE-ProRule" id="PRU00335"/>
    </source>
</evidence>
<dbReference type="Pfam" id="PF00440">
    <property type="entry name" value="TetR_N"/>
    <property type="match status" value="1"/>
</dbReference>
<evidence type="ECO:0000256" key="1">
    <source>
        <dbReference type="ARBA" id="ARBA00023125"/>
    </source>
</evidence>
<sequence>MASVLSPNPNDPRVIRTRQLILDSFLAQLHNSDFDTITISDITKHATINRATFYAHFPDKYALLEAIFSDSFLQFVVNKVDNHINLTEEMIYELVMALCEYHDSSMTCIKKYDSVSAIMEENIKTQLEKFILKLITQEHADADPNTLTTAATMISWAIYGVAYQWKKNNQQQSSSALAESVVPIVMGGLHILHSTQKG</sequence>
<dbReference type="PANTHER" id="PTHR43479">
    <property type="entry name" value="ACREF/ENVCD OPERON REPRESSOR-RELATED"/>
    <property type="match status" value="1"/>
</dbReference>
<dbReference type="InterPro" id="IPR009057">
    <property type="entry name" value="Homeodomain-like_sf"/>
</dbReference>
<dbReference type="EMBL" id="CP117416">
    <property type="protein sequence ID" value="WCT53843.1"/>
    <property type="molecule type" value="Genomic_DNA"/>
</dbReference>
<protein>
    <submittedName>
        <fullName evidence="4">TetR/AcrR family transcriptional regulator</fullName>
    </submittedName>
</protein>
<dbReference type="Proteomes" id="UP001220509">
    <property type="component" value="Chromosome"/>
</dbReference>
<feature type="DNA-binding region" description="H-T-H motif" evidence="2">
    <location>
        <begin position="38"/>
        <end position="57"/>
    </location>
</feature>